<dbReference type="GO" id="GO:0005524">
    <property type="term" value="F:ATP binding"/>
    <property type="evidence" value="ECO:0007669"/>
    <property type="project" value="UniProtKB-UniRule"/>
</dbReference>
<feature type="domain" description="Kinesin motor" evidence="5">
    <location>
        <begin position="6"/>
        <end position="351"/>
    </location>
</feature>
<dbReference type="OMA" id="RICQVRW"/>
<dbReference type="GO" id="GO:0003777">
    <property type="term" value="F:microtubule motor activity"/>
    <property type="evidence" value="ECO:0007669"/>
    <property type="project" value="InterPro"/>
</dbReference>
<dbReference type="InterPro" id="IPR032405">
    <property type="entry name" value="Kinesin_assoc"/>
</dbReference>
<dbReference type="EMBL" id="GL349453">
    <property type="protein sequence ID" value="KNC49146.1"/>
    <property type="molecule type" value="Genomic_DNA"/>
</dbReference>
<evidence type="ECO:0000256" key="2">
    <source>
        <dbReference type="ARBA" id="ARBA00022840"/>
    </source>
</evidence>
<dbReference type="PANTHER" id="PTHR47117">
    <property type="entry name" value="STAR-RELATED LIPID TRANSFER PROTEIN 9"/>
    <property type="match status" value="1"/>
</dbReference>
<protein>
    <recommendedName>
        <fullName evidence="4">Kinesin-like protein</fullName>
    </recommendedName>
</protein>
<dbReference type="GO" id="GO:0005874">
    <property type="term" value="C:microtubule"/>
    <property type="evidence" value="ECO:0007669"/>
    <property type="project" value="UniProtKB-KW"/>
</dbReference>
<dbReference type="OrthoDB" id="3176171at2759"/>
<dbReference type="AlphaFoldDB" id="A0A0L0DAP2"/>
<feature type="binding site" evidence="3">
    <location>
        <begin position="95"/>
        <end position="102"/>
    </location>
    <ligand>
        <name>ATP</name>
        <dbReference type="ChEBI" id="CHEBI:30616"/>
    </ligand>
</feature>
<dbReference type="PROSITE" id="PS50067">
    <property type="entry name" value="KINESIN_MOTOR_2"/>
    <property type="match status" value="1"/>
</dbReference>
<dbReference type="RefSeq" id="XP_013758230.1">
    <property type="nucleotide sequence ID" value="XM_013902776.1"/>
</dbReference>
<dbReference type="InterPro" id="IPR036961">
    <property type="entry name" value="Kinesin_motor_dom_sf"/>
</dbReference>
<evidence type="ECO:0000259" key="5">
    <source>
        <dbReference type="PROSITE" id="PS50067"/>
    </source>
</evidence>
<dbReference type="PRINTS" id="PR00380">
    <property type="entry name" value="KINESINHEAVY"/>
</dbReference>
<reference evidence="6 7" key="1">
    <citation type="submission" date="2010-05" db="EMBL/GenBank/DDBJ databases">
        <title>The Genome Sequence of Thecamonas trahens ATCC 50062.</title>
        <authorList>
            <consortium name="The Broad Institute Genome Sequencing Platform"/>
            <person name="Russ C."/>
            <person name="Cuomo C."/>
            <person name="Shea T."/>
            <person name="Young S.K."/>
            <person name="Zeng Q."/>
            <person name="Koehrsen M."/>
            <person name="Haas B."/>
            <person name="Borodovsky M."/>
            <person name="Guigo R."/>
            <person name="Alvarado L."/>
            <person name="Berlin A."/>
            <person name="Bochicchio J."/>
            <person name="Borenstein D."/>
            <person name="Chapman S."/>
            <person name="Chen Z."/>
            <person name="Freedman E."/>
            <person name="Gellesch M."/>
            <person name="Goldberg J."/>
            <person name="Griggs A."/>
            <person name="Gujja S."/>
            <person name="Heilman E."/>
            <person name="Heiman D."/>
            <person name="Hepburn T."/>
            <person name="Howarth C."/>
            <person name="Jen D."/>
            <person name="Larson L."/>
            <person name="Mehta T."/>
            <person name="Park D."/>
            <person name="Pearson M."/>
            <person name="Roberts A."/>
            <person name="Saif S."/>
            <person name="Shenoy N."/>
            <person name="Sisk P."/>
            <person name="Stolte C."/>
            <person name="Sykes S."/>
            <person name="Thomson T."/>
            <person name="Walk T."/>
            <person name="White J."/>
            <person name="Yandava C."/>
            <person name="Burger G."/>
            <person name="Gray M.W."/>
            <person name="Holland P.W.H."/>
            <person name="King N."/>
            <person name="Lang F.B.F."/>
            <person name="Roger A.J."/>
            <person name="Ruiz-Trillo I."/>
            <person name="Lander E."/>
            <person name="Nusbaum C."/>
        </authorList>
    </citation>
    <scope>NUCLEOTIDE SEQUENCE [LARGE SCALE GENOMIC DNA]</scope>
    <source>
        <strain evidence="6 7">ATCC 50062</strain>
    </source>
</reference>
<dbReference type="STRING" id="461836.A0A0L0DAP2"/>
<dbReference type="InterPro" id="IPR001752">
    <property type="entry name" value="Kinesin_motor_dom"/>
</dbReference>
<dbReference type="GeneID" id="25569766"/>
<dbReference type="SMART" id="SM00129">
    <property type="entry name" value="KISc"/>
    <property type="match status" value="1"/>
</dbReference>
<keyword evidence="4" id="KW-0493">Microtubule</keyword>
<comment type="similarity">
    <text evidence="3 4">Belongs to the TRAFAC class myosin-kinesin ATPase superfamily. Kinesin family.</text>
</comment>
<proteinExistence type="inferred from homology"/>
<dbReference type="SUPFAM" id="SSF52540">
    <property type="entry name" value="P-loop containing nucleoside triphosphate hydrolases"/>
    <property type="match status" value="1"/>
</dbReference>
<keyword evidence="1 3" id="KW-0547">Nucleotide-binding</keyword>
<keyword evidence="3 4" id="KW-0505">Motor protein</keyword>
<dbReference type="Proteomes" id="UP000054408">
    <property type="component" value="Unassembled WGS sequence"/>
</dbReference>
<dbReference type="Pfam" id="PF00225">
    <property type="entry name" value="Kinesin"/>
    <property type="match status" value="1"/>
</dbReference>
<gene>
    <name evidence="6" type="ORF">AMSG_11851</name>
</gene>
<sequence length="405" mass="44719">MADTSSVQIAVRMRPFNEREKKLKTAKCVEMVGQMCTVTDPESGKERQFSFNYCYDSFQPGSEHFASQEMVFRDLGISYLENAWKGYNCSIFAYGQTGAGKSYSMTGAPGQPGIIPRGLAEMFQRIDANDDPDLSFRVEVSFLEIYMEKVRDLFSATPTAGSLKVRESPKLGIYVEGLKKERVACYEDVEQLMELGNTMRTVAQTNMNAVSSRSHSVLTVLLTQTRINKESMTASDMTSKINLIDLAGSERQGKTGAEGQRLKEGSAINQSLTALGNVIEALADNCVASASGKKKAKKRLVPYRDSKLTRILQESLGGNAKTIMVAAISPAADNFKETLSTLRYANRASKIQNVAVINESPNEKVIRELKDEVTRLKAMLAAANGTAGRCCRRTSSRSRKRWRLS</sequence>
<evidence type="ECO:0000256" key="1">
    <source>
        <dbReference type="ARBA" id="ARBA00022741"/>
    </source>
</evidence>
<name>A0A0L0DAP2_THETB</name>
<dbReference type="InterPro" id="IPR019821">
    <property type="entry name" value="Kinesin_motor_CS"/>
</dbReference>
<keyword evidence="7" id="KW-1185">Reference proteome</keyword>
<dbReference type="InterPro" id="IPR027417">
    <property type="entry name" value="P-loop_NTPase"/>
</dbReference>
<dbReference type="PROSITE" id="PS00411">
    <property type="entry name" value="KINESIN_MOTOR_1"/>
    <property type="match status" value="1"/>
</dbReference>
<dbReference type="Pfam" id="PF16183">
    <property type="entry name" value="Kinesin_assoc"/>
    <property type="match status" value="1"/>
</dbReference>
<evidence type="ECO:0000256" key="4">
    <source>
        <dbReference type="RuleBase" id="RU000394"/>
    </source>
</evidence>
<evidence type="ECO:0000313" key="7">
    <source>
        <dbReference type="Proteomes" id="UP000054408"/>
    </source>
</evidence>
<dbReference type="GO" id="GO:0008017">
    <property type="term" value="F:microtubule binding"/>
    <property type="evidence" value="ECO:0007669"/>
    <property type="project" value="InterPro"/>
</dbReference>
<organism evidence="6 7">
    <name type="scientific">Thecamonas trahens ATCC 50062</name>
    <dbReference type="NCBI Taxonomy" id="461836"/>
    <lineage>
        <taxon>Eukaryota</taxon>
        <taxon>Apusozoa</taxon>
        <taxon>Apusomonadida</taxon>
        <taxon>Apusomonadidae</taxon>
        <taxon>Thecamonas</taxon>
    </lineage>
</organism>
<dbReference type="Gene3D" id="3.40.850.10">
    <property type="entry name" value="Kinesin motor domain"/>
    <property type="match status" value="1"/>
</dbReference>
<dbReference type="GO" id="GO:0007018">
    <property type="term" value="P:microtubule-based movement"/>
    <property type="evidence" value="ECO:0007669"/>
    <property type="project" value="InterPro"/>
</dbReference>
<keyword evidence="2 3" id="KW-0067">ATP-binding</keyword>
<evidence type="ECO:0000313" key="6">
    <source>
        <dbReference type="EMBL" id="KNC49146.1"/>
    </source>
</evidence>
<dbReference type="eggNOG" id="KOG0241">
    <property type="taxonomic scope" value="Eukaryota"/>
</dbReference>
<accession>A0A0L0DAP2</accession>
<evidence type="ECO:0000256" key="3">
    <source>
        <dbReference type="PROSITE-ProRule" id="PRU00283"/>
    </source>
</evidence>